<dbReference type="InterPro" id="IPR011005">
    <property type="entry name" value="Dihydropteroate_synth-like_sf"/>
</dbReference>
<dbReference type="RefSeq" id="WP_014218287.1">
    <property type="nucleotide sequence ID" value="NZ_LWBO01000003.1"/>
</dbReference>
<reference evidence="10 11" key="1">
    <citation type="submission" date="2016-04" db="EMBL/GenBank/DDBJ databases">
        <authorList>
            <person name="Chen L."/>
            <person name="Zhuang W."/>
            <person name="Wang G."/>
        </authorList>
    </citation>
    <scope>NUCLEOTIDE SEQUENCE [LARGE SCALE GENOMIC DNA]</scope>
    <source>
        <strain evidence="11">GR20</strain>
    </source>
</reference>
<evidence type="ECO:0000313" key="10">
    <source>
        <dbReference type="EMBL" id="OQP53172.1"/>
    </source>
</evidence>
<comment type="pathway">
    <text evidence="3">Cofactor biosynthesis; tetrahydrofolate biosynthesis; 7,8-dihydrofolate from 2-amino-4-hydroxy-6-hydroxymethyl-7,8-dihydropteridine diphosphate and 4-aminobenzoate: step 1/2.</text>
</comment>
<evidence type="ECO:0000256" key="2">
    <source>
        <dbReference type="ARBA" id="ARBA00001946"/>
    </source>
</evidence>
<dbReference type="CDD" id="cd00739">
    <property type="entry name" value="DHPS"/>
    <property type="match status" value="1"/>
</dbReference>
<evidence type="ECO:0000256" key="6">
    <source>
        <dbReference type="ARBA" id="ARBA00022723"/>
    </source>
</evidence>
<dbReference type="InterPro" id="IPR045031">
    <property type="entry name" value="DHP_synth-like"/>
</dbReference>
<dbReference type="Gene3D" id="3.20.20.20">
    <property type="entry name" value="Dihydropteroate synthase-like"/>
    <property type="match status" value="1"/>
</dbReference>
<keyword evidence="7" id="KW-0460">Magnesium</keyword>
<dbReference type="SUPFAM" id="SSF51717">
    <property type="entry name" value="Dihydropteroate synthetase-like"/>
    <property type="match status" value="1"/>
</dbReference>
<evidence type="ECO:0000256" key="1">
    <source>
        <dbReference type="ARBA" id="ARBA00000012"/>
    </source>
</evidence>
<dbReference type="EC" id="2.5.1.15" evidence="4"/>
<dbReference type="InterPro" id="IPR006390">
    <property type="entry name" value="DHP_synth_dom"/>
</dbReference>
<dbReference type="PANTHER" id="PTHR20941:SF1">
    <property type="entry name" value="FOLIC ACID SYNTHESIS PROTEIN FOL1"/>
    <property type="match status" value="1"/>
</dbReference>
<evidence type="ECO:0000256" key="7">
    <source>
        <dbReference type="ARBA" id="ARBA00022842"/>
    </source>
</evidence>
<organism evidence="10 11">
    <name type="scientific">Niastella koreensis</name>
    <dbReference type="NCBI Taxonomy" id="354356"/>
    <lineage>
        <taxon>Bacteria</taxon>
        <taxon>Pseudomonadati</taxon>
        <taxon>Bacteroidota</taxon>
        <taxon>Chitinophagia</taxon>
        <taxon>Chitinophagales</taxon>
        <taxon>Chitinophagaceae</taxon>
        <taxon>Niastella</taxon>
    </lineage>
</organism>
<dbReference type="NCBIfam" id="TIGR01496">
    <property type="entry name" value="DHPS"/>
    <property type="match status" value="1"/>
</dbReference>
<comment type="caution">
    <text evidence="10">The sequence shown here is derived from an EMBL/GenBank/DDBJ whole genome shotgun (WGS) entry which is preliminary data.</text>
</comment>
<keyword evidence="5" id="KW-0808">Transferase</keyword>
<dbReference type="PROSITE" id="PS50972">
    <property type="entry name" value="PTERIN_BINDING"/>
    <property type="match status" value="1"/>
</dbReference>
<evidence type="ECO:0000256" key="4">
    <source>
        <dbReference type="ARBA" id="ARBA00012458"/>
    </source>
</evidence>
<accession>A0ABX3P1S5</accession>
<keyword evidence="8" id="KW-0289">Folate biosynthesis</keyword>
<sequence length="275" mass="29581">MYTLNCKGRLLVIDKPLVMGIINTTPDSFYEGSRFMGESGVLKQAEEMLKAGADILDIGGQSTRPNSSTVSEDEELERVTGAIESLHYNFPEAVISIDTYYARVAAEAVAAGASIVNDVSAGLVDPAIIATTGALRVPYICTHIKGTPATMQQHASYENVTREVLDFFIQKTAECHKAGIKDVIIDPGFGFAKTPAHNFTLLKNLALLQLPDKPILIGLSRKSSVYKTLGITAQEALNGTTVLNTIGLLNGAHILRVHDVKEAKEVVKLVDKLAS</sequence>
<evidence type="ECO:0000259" key="9">
    <source>
        <dbReference type="PROSITE" id="PS50972"/>
    </source>
</evidence>
<evidence type="ECO:0000256" key="5">
    <source>
        <dbReference type="ARBA" id="ARBA00022679"/>
    </source>
</evidence>
<comment type="cofactor">
    <cofactor evidence="2">
        <name>Mg(2+)</name>
        <dbReference type="ChEBI" id="CHEBI:18420"/>
    </cofactor>
</comment>
<dbReference type="Pfam" id="PF00809">
    <property type="entry name" value="Pterin_bind"/>
    <property type="match status" value="1"/>
</dbReference>
<dbReference type="PANTHER" id="PTHR20941">
    <property type="entry name" value="FOLATE SYNTHESIS PROTEINS"/>
    <property type="match status" value="1"/>
</dbReference>
<keyword evidence="11" id="KW-1185">Reference proteome</keyword>
<name>A0ABX3P1S5_9BACT</name>
<evidence type="ECO:0000256" key="3">
    <source>
        <dbReference type="ARBA" id="ARBA00004763"/>
    </source>
</evidence>
<proteinExistence type="predicted"/>
<dbReference type="InterPro" id="IPR000489">
    <property type="entry name" value="Pterin-binding_dom"/>
</dbReference>
<evidence type="ECO:0000313" key="11">
    <source>
        <dbReference type="Proteomes" id="UP000192277"/>
    </source>
</evidence>
<comment type="catalytic activity">
    <reaction evidence="1">
        <text>(7,8-dihydropterin-6-yl)methyl diphosphate + 4-aminobenzoate = 7,8-dihydropteroate + diphosphate</text>
        <dbReference type="Rhea" id="RHEA:19949"/>
        <dbReference type="ChEBI" id="CHEBI:17836"/>
        <dbReference type="ChEBI" id="CHEBI:17839"/>
        <dbReference type="ChEBI" id="CHEBI:33019"/>
        <dbReference type="ChEBI" id="CHEBI:72950"/>
        <dbReference type="EC" id="2.5.1.15"/>
    </reaction>
</comment>
<keyword evidence="6" id="KW-0479">Metal-binding</keyword>
<feature type="domain" description="Pterin-binding" evidence="9">
    <location>
        <begin position="16"/>
        <end position="268"/>
    </location>
</feature>
<evidence type="ECO:0000256" key="8">
    <source>
        <dbReference type="ARBA" id="ARBA00022909"/>
    </source>
</evidence>
<gene>
    <name evidence="10" type="ORF">A4D02_22520</name>
</gene>
<dbReference type="EMBL" id="LWBO01000003">
    <property type="protein sequence ID" value="OQP53172.1"/>
    <property type="molecule type" value="Genomic_DNA"/>
</dbReference>
<protein>
    <recommendedName>
        <fullName evidence="4">dihydropteroate synthase</fullName>
        <ecNumber evidence="4">2.5.1.15</ecNumber>
    </recommendedName>
</protein>
<dbReference type="PROSITE" id="PS00793">
    <property type="entry name" value="DHPS_2"/>
    <property type="match status" value="1"/>
</dbReference>
<dbReference type="Proteomes" id="UP000192277">
    <property type="component" value="Unassembled WGS sequence"/>
</dbReference>